<accession>A0A2T3Z914</accession>
<dbReference type="AlphaFoldDB" id="A0A2T3Z914"/>
<dbReference type="EMBL" id="KZ679261">
    <property type="protein sequence ID" value="PTB41298.1"/>
    <property type="molecule type" value="Genomic_DNA"/>
</dbReference>
<sequence>MPILPESLLKFYWLMALYLVHCPARLQGLGSNKLSIARIHFAVSVVYLTLCISRHLLRINGQGLVLSRMNISDDVFRENTRV</sequence>
<evidence type="ECO:0000313" key="1">
    <source>
        <dbReference type="EMBL" id="PTB41298.1"/>
    </source>
</evidence>
<organism evidence="1 2">
    <name type="scientific">Trichoderma asperellum (strain ATCC 204424 / CBS 433.97 / NBRC 101777)</name>
    <dbReference type="NCBI Taxonomy" id="1042311"/>
    <lineage>
        <taxon>Eukaryota</taxon>
        <taxon>Fungi</taxon>
        <taxon>Dikarya</taxon>
        <taxon>Ascomycota</taxon>
        <taxon>Pezizomycotina</taxon>
        <taxon>Sordariomycetes</taxon>
        <taxon>Hypocreomycetidae</taxon>
        <taxon>Hypocreales</taxon>
        <taxon>Hypocreaceae</taxon>
        <taxon>Trichoderma</taxon>
    </lineage>
</organism>
<dbReference type="Proteomes" id="UP000240493">
    <property type="component" value="Unassembled WGS sequence"/>
</dbReference>
<reference evidence="1 2" key="1">
    <citation type="submission" date="2016-07" db="EMBL/GenBank/DDBJ databases">
        <title>Multiple horizontal gene transfer events from other fungi enriched the ability of initially mycotrophic Trichoderma (Ascomycota) to feed on dead plant biomass.</title>
        <authorList>
            <consortium name="DOE Joint Genome Institute"/>
            <person name="Aerts A."/>
            <person name="Atanasova L."/>
            <person name="Chenthamara K."/>
            <person name="Zhang J."/>
            <person name="Grujic M."/>
            <person name="Henrissat B."/>
            <person name="Kuo A."/>
            <person name="Salamov A."/>
            <person name="Lipzen A."/>
            <person name="Labutti K."/>
            <person name="Barry K."/>
            <person name="Miao Y."/>
            <person name="Rahimi M.J."/>
            <person name="Shen Q."/>
            <person name="Grigoriev I.V."/>
            <person name="Kubicek C.P."/>
            <person name="Druzhinina I.S."/>
        </authorList>
    </citation>
    <scope>NUCLEOTIDE SEQUENCE [LARGE SCALE GENOMIC DNA]</scope>
    <source>
        <strain evidence="1 2">CBS 433.97</strain>
    </source>
</reference>
<keyword evidence="2" id="KW-1185">Reference proteome</keyword>
<proteinExistence type="predicted"/>
<evidence type="ECO:0000313" key="2">
    <source>
        <dbReference type="Proteomes" id="UP000240493"/>
    </source>
</evidence>
<protein>
    <submittedName>
        <fullName evidence="1">Uncharacterized protein</fullName>
    </submittedName>
</protein>
<name>A0A2T3Z914_TRIA4</name>
<gene>
    <name evidence="1" type="ORF">M441DRAFT_396362</name>
</gene>